<dbReference type="Gene3D" id="3.40.50.200">
    <property type="entry name" value="Peptidase S8/S53 domain"/>
    <property type="match status" value="1"/>
</dbReference>
<evidence type="ECO:0000256" key="3">
    <source>
        <dbReference type="ARBA" id="ARBA00022729"/>
    </source>
</evidence>
<accession>A0A2Z6PEQ2</accession>
<dbReference type="Gene3D" id="3.50.30.30">
    <property type="match status" value="1"/>
</dbReference>
<gene>
    <name evidence="4" type="ORF">TSUD_335020</name>
</gene>
<protein>
    <submittedName>
        <fullName evidence="4">Uncharacterized protein</fullName>
    </submittedName>
</protein>
<sequence length="173" mass="19157">MGNGQVLNGELIYLLNRLSSDAAMILPNTELNLEEDLVDVLVLPATWVGLDESITLKSYTNSTTRLLAHVEYGGTVIGKSRAPALARFSARRPSFTNHSILKPDVIAPRVKIIASMTCTSMTSCQINRGFSLNYPSISVNFKDEMRRKMFSRRVANVGSPKKKGVDRPMQKDI</sequence>
<keyword evidence="3" id="KW-0732">Signal</keyword>
<comment type="subcellular location">
    <subcellularLocation>
        <location evidence="1">Secreted</location>
    </subcellularLocation>
</comment>
<evidence type="ECO:0000256" key="2">
    <source>
        <dbReference type="ARBA" id="ARBA00011073"/>
    </source>
</evidence>
<comment type="similarity">
    <text evidence="2">Belongs to the peptidase S8 family.</text>
</comment>
<evidence type="ECO:0000256" key="1">
    <source>
        <dbReference type="ARBA" id="ARBA00004613"/>
    </source>
</evidence>
<name>A0A2Z6PEQ2_TRISU</name>
<reference evidence="5" key="1">
    <citation type="journal article" date="2017" name="Front. Plant Sci.">
        <title>Climate Clever Clovers: New Paradigm to Reduce the Environmental Footprint of Ruminants by Breeding Low Methanogenic Forages Utilizing Haplotype Variation.</title>
        <authorList>
            <person name="Kaur P."/>
            <person name="Appels R."/>
            <person name="Bayer P.E."/>
            <person name="Keeble-Gagnere G."/>
            <person name="Wang J."/>
            <person name="Hirakawa H."/>
            <person name="Shirasawa K."/>
            <person name="Vercoe P."/>
            <person name="Stefanova K."/>
            <person name="Durmic Z."/>
            <person name="Nichols P."/>
            <person name="Revell C."/>
            <person name="Isobe S.N."/>
            <person name="Edwards D."/>
            <person name="Erskine W."/>
        </authorList>
    </citation>
    <scope>NUCLEOTIDE SEQUENCE [LARGE SCALE GENOMIC DNA]</scope>
    <source>
        <strain evidence="5">cv. Daliak</strain>
    </source>
</reference>
<dbReference type="GO" id="GO:0006508">
    <property type="term" value="P:proteolysis"/>
    <property type="evidence" value="ECO:0007669"/>
    <property type="project" value="InterPro"/>
</dbReference>
<dbReference type="AlphaFoldDB" id="A0A2Z6PEQ2"/>
<dbReference type="Proteomes" id="UP000242715">
    <property type="component" value="Unassembled WGS sequence"/>
</dbReference>
<dbReference type="PANTHER" id="PTHR10795">
    <property type="entry name" value="PROPROTEIN CONVERTASE SUBTILISIN/KEXIN"/>
    <property type="match status" value="1"/>
</dbReference>
<keyword evidence="5" id="KW-1185">Reference proteome</keyword>
<dbReference type="GO" id="GO:0004252">
    <property type="term" value="F:serine-type endopeptidase activity"/>
    <property type="evidence" value="ECO:0007669"/>
    <property type="project" value="InterPro"/>
</dbReference>
<dbReference type="InterPro" id="IPR045051">
    <property type="entry name" value="SBT"/>
</dbReference>
<dbReference type="EMBL" id="DF973972">
    <property type="protein sequence ID" value="GAU43439.1"/>
    <property type="molecule type" value="Genomic_DNA"/>
</dbReference>
<proteinExistence type="inferred from homology"/>
<dbReference type="InterPro" id="IPR036852">
    <property type="entry name" value="Peptidase_S8/S53_dom_sf"/>
</dbReference>
<dbReference type="OrthoDB" id="1751551at2759"/>
<evidence type="ECO:0000313" key="5">
    <source>
        <dbReference type="Proteomes" id="UP000242715"/>
    </source>
</evidence>
<dbReference type="GO" id="GO:0005576">
    <property type="term" value="C:extracellular region"/>
    <property type="evidence" value="ECO:0007669"/>
    <property type="project" value="UniProtKB-SubCell"/>
</dbReference>
<organism evidence="4 5">
    <name type="scientific">Trifolium subterraneum</name>
    <name type="common">Subterranean clover</name>
    <dbReference type="NCBI Taxonomy" id="3900"/>
    <lineage>
        <taxon>Eukaryota</taxon>
        <taxon>Viridiplantae</taxon>
        <taxon>Streptophyta</taxon>
        <taxon>Embryophyta</taxon>
        <taxon>Tracheophyta</taxon>
        <taxon>Spermatophyta</taxon>
        <taxon>Magnoliopsida</taxon>
        <taxon>eudicotyledons</taxon>
        <taxon>Gunneridae</taxon>
        <taxon>Pentapetalae</taxon>
        <taxon>rosids</taxon>
        <taxon>fabids</taxon>
        <taxon>Fabales</taxon>
        <taxon>Fabaceae</taxon>
        <taxon>Papilionoideae</taxon>
        <taxon>50 kb inversion clade</taxon>
        <taxon>NPAAA clade</taxon>
        <taxon>Hologalegina</taxon>
        <taxon>IRL clade</taxon>
        <taxon>Trifolieae</taxon>
        <taxon>Trifolium</taxon>
    </lineage>
</organism>
<evidence type="ECO:0000313" key="4">
    <source>
        <dbReference type="EMBL" id="GAU43439.1"/>
    </source>
</evidence>